<protein>
    <submittedName>
        <fullName evidence="8">Probable carotenoid cleavage dioxygenase 4, chloroplastic</fullName>
    </submittedName>
</protein>
<accession>A0A1U8B6L8</accession>
<dbReference type="GO" id="GO:0046872">
    <property type="term" value="F:metal ion binding"/>
    <property type="evidence" value="ECO:0007669"/>
    <property type="project" value="UniProtKB-KW"/>
</dbReference>
<evidence type="ECO:0000256" key="2">
    <source>
        <dbReference type="ARBA" id="ARBA00022723"/>
    </source>
</evidence>
<dbReference type="OMA" id="ITEHYTI"/>
<comment type="cofactor">
    <cofactor evidence="5">
        <name>Fe(2+)</name>
        <dbReference type="ChEBI" id="CHEBI:29033"/>
    </cofactor>
    <text evidence="5">Binds 1 Fe(2+) ion per subunit.</text>
</comment>
<dbReference type="AlphaFoldDB" id="A0A1U8B6L8"/>
<dbReference type="OrthoDB" id="1069523at2759"/>
<keyword evidence="2 5" id="KW-0479">Metal-binding</keyword>
<evidence type="ECO:0000256" key="3">
    <source>
        <dbReference type="ARBA" id="ARBA00022964"/>
    </source>
</evidence>
<keyword evidence="4 5" id="KW-0408">Iron</keyword>
<feature type="compositionally biased region" description="Low complexity" evidence="6">
    <location>
        <begin position="67"/>
        <end position="77"/>
    </location>
</feature>
<evidence type="ECO:0000256" key="4">
    <source>
        <dbReference type="ARBA" id="ARBA00023004"/>
    </source>
</evidence>
<dbReference type="GO" id="GO:0010436">
    <property type="term" value="F:carotenoid dioxygenase activity"/>
    <property type="evidence" value="ECO:0000318"/>
    <property type="project" value="GO_Central"/>
</dbReference>
<dbReference type="eggNOG" id="KOG1285">
    <property type="taxonomic scope" value="Eukaryota"/>
</dbReference>
<dbReference type="GO" id="GO:0009570">
    <property type="term" value="C:chloroplast stroma"/>
    <property type="evidence" value="ECO:0000318"/>
    <property type="project" value="GO_Central"/>
</dbReference>
<dbReference type="GO" id="GO:0016121">
    <property type="term" value="P:carotene catabolic process"/>
    <property type="evidence" value="ECO:0000318"/>
    <property type="project" value="GO_Central"/>
</dbReference>
<feature type="region of interest" description="Disordered" evidence="6">
    <location>
        <begin position="55"/>
        <end position="77"/>
    </location>
</feature>
<dbReference type="Pfam" id="PF03055">
    <property type="entry name" value="RPE65"/>
    <property type="match status" value="1"/>
</dbReference>
<comment type="similarity">
    <text evidence="1">Belongs to the carotenoid oxygenase family.</text>
</comment>
<evidence type="ECO:0000256" key="5">
    <source>
        <dbReference type="PIRSR" id="PIRSR604294-1"/>
    </source>
</evidence>
<dbReference type="Proteomes" id="UP000189703">
    <property type="component" value="Unplaced"/>
</dbReference>
<name>A0A1U8B6L8_NELNU</name>
<evidence type="ECO:0000313" key="8">
    <source>
        <dbReference type="RefSeq" id="XP_010275133.1"/>
    </source>
</evidence>
<sequence>MDAFSSSLFSKFQHPELLQWVTKPRATTMSPNAPIFTISSVRIEEKPEKATNFITRQEPSKTETQLGSVASSSTEGTTTGRRFELSIPATIFNGLDDIINNFIDPPRHPSIDPKHVLADNFAPVDELPPTDCPIIEGTLPPCLDGVYIRNGPNPQYQPRGPYHLFDGDGMLHSLRISQGRATFCSRYVHTYKYSIEREAGFPILPNIFASFHGLMATVTRGAVTAGKILTGQFNPINGIGLANTSLAFFGNQLFALGESDLPYAIRLTPDGDVQTIGRWDSDKQLSMSMTAHPKIDADTGEAFAFRYNPMRRPFVTYFRFDANGSKHPDVPIFSMAQPSFLHDFAITKKYVIFTGMELNPIEMIVRGGCPVRLDPKKVPRIGVIPRYAQDETEIRWFDVPGFNIIHTINAWDDEEDEDTIVLIAPSISSEEKILDRIDLMHMTVEKMKMDLRTGAVSRYILSARNLDFGVLNPAFVGKKSRYAYMAVGDPMPKISGVVKLDLDATRDLEGRRDCVVSCRTYEPGCYGGEPFFVGRNPRSTEPADEDDGYLVSYVHDENTGESRFLVMDARSPTLEVVATVKLPRRVPYGFHGLFVGEDDLRNL</sequence>
<evidence type="ECO:0000313" key="7">
    <source>
        <dbReference type="Proteomes" id="UP000189703"/>
    </source>
</evidence>
<keyword evidence="3 8" id="KW-0223">Dioxygenase</keyword>
<keyword evidence="3 8" id="KW-0560">Oxidoreductase</keyword>
<dbReference type="FunCoup" id="A0A1U8B6L8">
    <property type="interactions" value="222"/>
</dbReference>
<feature type="compositionally biased region" description="Polar residues" evidence="6">
    <location>
        <begin position="55"/>
        <end position="66"/>
    </location>
</feature>
<reference evidence="8" key="1">
    <citation type="submission" date="2025-08" db="UniProtKB">
        <authorList>
            <consortium name="RefSeq"/>
        </authorList>
    </citation>
    <scope>IDENTIFICATION</scope>
</reference>
<feature type="binding site" evidence="5">
    <location>
        <position position="591"/>
    </location>
    <ligand>
        <name>Fe cation</name>
        <dbReference type="ChEBI" id="CHEBI:24875"/>
        <note>catalytic</note>
    </ligand>
</feature>
<dbReference type="PANTHER" id="PTHR10543">
    <property type="entry name" value="BETA-CAROTENE DIOXYGENASE"/>
    <property type="match status" value="1"/>
</dbReference>
<proteinExistence type="inferred from homology"/>
<evidence type="ECO:0000256" key="6">
    <source>
        <dbReference type="SAM" id="MobiDB-lite"/>
    </source>
</evidence>
<feature type="binding site" evidence="5">
    <location>
        <position position="406"/>
    </location>
    <ligand>
        <name>Fe cation</name>
        <dbReference type="ChEBI" id="CHEBI:24875"/>
        <note>catalytic</note>
    </ligand>
</feature>
<dbReference type="KEGG" id="nnu:104610285"/>
<dbReference type="STRING" id="4432.A0A1U8B6L8"/>
<feature type="binding site" evidence="5">
    <location>
        <position position="342"/>
    </location>
    <ligand>
        <name>Fe cation</name>
        <dbReference type="ChEBI" id="CHEBI:24875"/>
        <note>catalytic</note>
    </ligand>
</feature>
<evidence type="ECO:0000256" key="1">
    <source>
        <dbReference type="ARBA" id="ARBA00006787"/>
    </source>
</evidence>
<keyword evidence="7" id="KW-1185">Reference proteome</keyword>
<dbReference type="PANTHER" id="PTHR10543:SF46">
    <property type="entry name" value="CAROTENOID CLEAVAGE DIOXYGENASE 4, CHLOROPLASTIC-RELATED"/>
    <property type="match status" value="1"/>
</dbReference>
<dbReference type="RefSeq" id="XP_010275133.1">
    <property type="nucleotide sequence ID" value="XM_010276831.2"/>
</dbReference>
<dbReference type="GeneID" id="104610285"/>
<feature type="binding site" evidence="5">
    <location>
        <position position="292"/>
    </location>
    <ligand>
        <name>Fe cation</name>
        <dbReference type="ChEBI" id="CHEBI:24875"/>
        <note>catalytic</note>
    </ligand>
</feature>
<dbReference type="InterPro" id="IPR004294">
    <property type="entry name" value="Carotenoid_Oase"/>
</dbReference>
<organism evidence="7 8">
    <name type="scientific">Nelumbo nucifera</name>
    <name type="common">Sacred lotus</name>
    <dbReference type="NCBI Taxonomy" id="4432"/>
    <lineage>
        <taxon>Eukaryota</taxon>
        <taxon>Viridiplantae</taxon>
        <taxon>Streptophyta</taxon>
        <taxon>Embryophyta</taxon>
        <taxon>Tracheophyta</taxon>
        <taxon>Spermatophyta</taxon>
        <taxon>Magnoliopsida</taxon>
        <taxon>Proteales</taxon>
        <taxon>Nelumbonaceae</taxon>
        <taxon>Nelumbo</taxon>
    </lineage>
</organism>
<gene>
    <name evidence="8" type="primary">LOC104610285</name>
</gene>